<comment type="caution">
    <text evidence="1">The sequence shown here is derived from an EMBL/GenBank/DDBJ whole genome shotgun (WGS) entry which is preliminary data.</text>
</comment>
<sequence length="183" mass="20511">MSFIFNEEFSHLKSAGHKKVPFMVAYWNVENLGHVVILSELMQFSSTIGWLKCACIGKNVTDLHQTNIHSTKSMPQGTLVSASVMFGFTLYSLQPSYSRVVLQVSRIVFKFDAAHIAHPRGSAEGNLFRTIYLEARVVASFVVYIMEETFVSFCGSRMIFDRGYYATNKTGPVAFVQSGKSIQ</sequence>
<name>A0AAD8HHV8_9APIA</name>
<dbReference type="EMBL" id="JAUIZM010000009">
    <property type="protein sequence ID" value="KAK1366417.1"/>
    <property type="molecule type" value="Genomic_DNA"/>
</dbReference>
<reference evidence="1" key="1">
    <citation type="submission" date="2023-02" db="EMBL/GenBank/DDBJ databases">
        <title>Genome of toxic invasive species Heracleum sosnowskyi carries increased number of genes despite the absence of recent whole-genome duplications.</title>
        <authorList>
            <person name="Schelkunov M."/>
            <person name="Shtratnikova V."/>
            <person name="Makarenko M."/>
            <person name="Klepikova A."/>
            <person name="Omelchenko D."/>
            <person name="Novikova G."/>
            <person name="Obukhova E."/>
            <person name="Bogdanov V."/>
            <person name="Penin A."/>
            <person name="Logacheva M."/>
        </authorList>
    </citation>
    <scope>NUCLEOTIDE SEQUENCE</scope>
    <source>
        <strain evidence="1">Hsosn_3</strain>
        <tissue evidence="1">Leaf</tissue>
    </source>
</reference>
<evidence type="ECO:0000313" key="2">
    <source>
        <dbReference type="Proteomes" id="UP001237642"/>
    </source>
</evidence>
<dbReference type="AlphaFoldDB" id="A0AAD8HHV8"/>
<organism evidence="1 2">
    <name type="scientific">Heracleum sosnowskyi</name>
    <dbReference type="NCBI Taxonomy" id="360622"/>
    <lineage>
        <taxon>Eukaryota</taxon>
        <taxon>Viridiplantae</taxon>
        <taxon>Streptophyta</taxon>
        <taxon>Embryophyta</taxon>
        <taxon>Tracheophyta</taxon>
        <taxon>Spermatophyta</taxon>
        <taxon>Magnoliopsida</taxon>
        <taxon>eudicotyledons</taxon>
        <taxon>Gunneridae</taxon>
        <taxon>Pentapetalae</taxon>
        <taxon>asterids</taxon>
        <taxon>campanulids</taxon>
        <taxon>Apiales</taxon>
        <taxon>Apiaceae</taxon>
        <taxon>Apioideae</taxon>
        <taxon>apioid superclade</taxon>
        <taxon>Tordylieae</taxon>
        <taxon>Tordyliinae</taxon>
        <taxon>Heracleum</taxon>
    </lineage>
</organism>
<keyword evidence="2" id="KW-1185">Reference proteome</keyword>
<dbReference type="Proteomes" id="UP001237642">
    <property type="component" value="Unassembled WGS sequence"/>
</dbReference>
<protein>
    <submittedName>
        <fullName evidence="1">Uncharacterized protein</fullName>
    </submittedName>
</protein>
<reference evidence="1" key="2">
    <citation type="submission" date="2023-05" db="EMBL/GenBank/DDBJ databases">
        <authorList>
            <person name="Schelkunov M.I."/>
        </authorList>
    </citation>
    <scope>NUCLEOTIDE SEQUENCE</scope>
    <source>
        <strain evidence="1">Hsosn_3</strain>
        <tissue evidence="1">Leaf</tissue>
    </source>
</reference>
<proteinExistence type="predicted"/>
<accession>A0AAD8HHV8</accession>
<gene>
    <name evidence="1" type="ORF">POM88_041978</name>
</gene>
<evidence type="ECO:0000313" key="1">
    <source>
        <dbReference type="EMBL" id="KAK1366417.1"/>
    </source>
</evidence>